<dbReference type="Gene3D" id="3.90.550.10">
    <property type="entry name" value="Spore Coat Polysaccharide Biosynthesis Protein SpsA, Chain A"/>
    <property type="match status" value="1"/>
</dbReference>
<proteinExistence type="predicted"/>
<organism evidence="3 4">
    <name type="scientific">Polaribacter pectinis</name>
    <dbReference type="NCBI Taxonomy" id="2738844"/>
    <lineage>
        <taxon>Bacteria</taxon>
        <taxon>Pseudomonadati</taxon>
        <taxon>Bacteroidota</taxon>
        <taxon>Flavobacteriia</taxon>
        <taxon>Flavobacteriales</taxon>
        <taxon>Flavobacteriaceae</taxon>
    </lineage>
</organism>
<protein>
    <submittedName>
        <fullName evidence="3">Glycosyltransferase</fullName>
    </submittedName>
</protein>
<feature type="transmembrane region" description="Helical" evidence="1">
    <location>
        <begin position="240"/>
        <end position="261"/>
    </location>
</feature>
<dbReference type="KEGG" id="ppec:H9W90_02715"/>
<dbReference type="InterPro" id="IPR029044">
    <property type="entry name" value="Nucleotide-diphossugar_trans"/>
</dbReference>
<reference evidence="3 4" key="1">
    <citation type="submission" date="2020-08" db="EMBL/GenBank/DDBJ databases">
        <title>Polaribacter sp. L12M9 isolated from gut of the Korean scallop.</title>
        <authorList>
            <person name="Jeong Y.S."/>
        </authorList>
    </citation>
    <scope>NUCLEOTIDE SEQUENCE [LARGE SCALE GENOMIC DNA]</scope>
    <source>
        <strain evidence="3 4">L12M9</strain>
    </source>
</reference>
<dbReference type="EMBL" id="CP060695">
    <property type="protein sequence ID" value="QNM86047.1"/>
    <property type="molecule type" value="Genomic_DNA"/>
</dbReference>
<gene>
    <name evidence="3" type="ORF">H9W90_02715</name>
</gene>
<dbReference type="PANTHER" id="PTHR22916:SF64">
    <property type="entry name" value="TRANSFERASE, PUTATIVE-RELATED"/>
    <property type="match status" value="1"/>
</dbReference>
<evidence type="ECO:0000259" key="2">
    <source>
        <dbReference type="Pfam" id="PF00535"/>
    </source>
</evidence>
<dbReference type="AlphaFoldDB" id="A0A7G9LBP8"/>
<keyword evidence="1" id="KW-0472">Membrane</keyword>
<dbReference type="Proteomes" id="UP000515808">
    <property type="component" value="Chromosome"/>
</dbReference>
<name>A0A7G9LBP8_9FLAO</name>
<feature type="transmembrane region" description="Helical" evidence="1">
    <location>
        <begin position="290"/>
        <end position="310"/>
    </location>
</feature>
<feature type="transmembrane region" description="Helical" evidence="1">
    <location>
        <begin position="267"/>
        <end position="283"/>
    </location>
</feature>
<dbReference type="Pfam" id="PF00535">
    <property type="entry name" value="Glycos_transf_2"/>
    <property type="match status" value="1"/>
</dbReference>
<keyword evidence="1" id="KW-0812">Transmembrane</keyword>
<feature type="domain" description="Glycosyltransferase 2-like" evidence="2">
    <location>
        <begin position="6"/>
        <end position="140"/>
    </location>
</feature>
<keyword evidence="4" id="KW-1185">Reference proteome</keyword>
<evidence type="ECO:0000313" key="3">
    <source>
        <dbReference type="EMBL" id="QNM86047.1"/>
    </source>
</evidence>
<evidence type="ECO:0000313" key="4">
    <source>
        <dbReference type="Proteomes" id="UP000515808"/>
    </source>
</evidence>
<evidence type="ECO:0000256" key="1">
    <source>
        <dbReference type="SAM" id="Phobius"/>
    </source>
</evidence>
<sequence length="320" mass="36727">MNLNFSIIIPVYNRPQEIDELLESLTKQDFSDAFEVLIIEDGSENSSKEIVNKYNNQLDLKYYFKENSGAGASRNFGMEKASGSYFIILDSDVIVPTQYLSEVKKALEINYTDAFGGPDAAHKSFTSLQKAINYSMTSVLTTGGIRGKKKGVGKFQPRSFNLGMSKKAFKKTKGFSKMKNGEDIDLTFRLWENEFETQLIEKAFVYHKRRSTIQQFFKQTFGFGTARPLLNKKYPETAKLTYWFPSIFIIGFDLSIIAAIFGYNQLLYFYGFYFLLIFVDSLFQNKNLYVSFLSMITSLTQFLGYGLGFLESQFYPKKDN</sequence>
<dbReference type="InterPro" id="IPR001173">
    <property type="entry name" value="Glyco_trans_2-like"/>
</dbReference>
<keyword evidence="1" id="KW-1133">Transmembrane helix</keyword>
<dbReference type="SUPFAM" id="SSF53448">
    <property type="entry name" value="Nucleotide-diphospho-sugar transferases"/>
    <property type="match status" value="1"/>
</dbReference>
<keyword evidence="3" id="KW-0808">Transferase</keyword>
<dbReference type="PANTHER" id="PTHR22916">
    <property type="entry name" value="GLYCOSYLTRANSFERASE"/>
    <property type="match status" value="1"/>
</dbReference>
<dbReference type="RefSeq" id="WP_187482938.1">
    <property type="nucleotide sequence ID" value="NZ_CP060695.1"/>
</dbReference>
<accession>A0A7G9LBP8</accession>
<dbReference type="GO" id="GO:0016758">
    <property type="term" value="F:hexosyltransferase activity"/>
    <property type="evidence" value="ECO:0007669"/>
    <property type="project" value="UniProtKB-ARBA"/>
</dbReference>